<evidence type="ECO:0000256" key="2">
    <source>
        <dbReference type="ARBA" id="ARBA00022857"/>
    </source>
</evidence>
<proteinExistence type="inferred from homology"/>
<name>A0A5C3M0W8_9AGAR</name>
<reference evidence="5 6" key="1">
    <citation type="journal article" date="2019" name="Nat. Ecol. Evol.">
        <title>Megaphylogeny resolves global patterns of mushroom evolution.</title>
        <authorList>
            <person name="Varga T."/>
            <person name="Krizsan K."/>
            <person name="Foldi C."/>
            <person name="Dima B."/>
            <person name="Sanchez-Garcia M."/>
            <person name="Sanchez-Ramirez S."/>
            <person name="Szollosi G.J."/>
            <person name="Szarkandi J.G."/>
            <person name="Papp V."/>
            <person name="Albert L."/>
            <person name="Andreopoulos W."/>
            <person name="Angelini C."/>
            <person name="Antonin V."/>
            <person name="Barry K.W."/>
            <person name="Bougher N.L."/>
            <person name="Buchanan P."/>
            <person name="Buyck B."/>
            <person name="Bense V."/>
            <person name="Catcheside P."/>
            <person name="Chovatia M."/>
            <person name="Cooper J."/>
            <person name="Damon W."/>
            <person name="Desjardin D."/>
            <person name="Finy P."/>
            <person name="Geml J."/>
            <person name="Haridas S."/>
            <person name="Hughes K."/>
            <person name="Justo A."/>
            <person name="Karasinski D."/>
            <person name="Kautmanova I."/>
            <person name="Kiss B."/>
            <person name="Kocsube S."/>
            <person name="Kotiranta H."/>
            <person name="LaButti K.M."/>
            <person name="Lechner B.E."/>
            <person name="Liimatainen K."/>
            <person name="Lipzen A."/>
            <person name="Lukacs Z."/>
            <person name="Mihaltcheva S."/>
            <person name="Morgado L.N."/>
            <person name="Niskanen T."/>
            <person name="Noordeloos M.E."/>
            <person name="Ohm R.A."/>
            <person name="Ortiz-Santana B."/>
            <person name="Ovrebo C."/>
            <person name="Racz N."/>
            <person name="Riley R."/>
            <person name="Savchenko A."/>
            <person name="Shiryaev A."/>
            <person name="Soop K."/>
            <person name="Spirin V."/>
            <person name="Szebenyi C."/>
            <person name="Tomsovsky M."/>
            <person name="Tulloss R.E."/>
            <person name="Uehling J."/>
            <person name="Grigoriev I.V."/>
            <person name="Vagvolgyi C."/>
            <person name="Papp T."/>
            <person name="Martin F.M."/>
            <person name="Miettinen O."/>
            <person name="Hibbett D.S."/>
            <person name="Nagy L.G."/>
        </authorList>
    </citation>
    <scope>NUCLEOTIDE SEQUENCE [LARGE SCALE GENOMIC DNA]</scope>
    <source>
        <strain evidence="5 6">CBS 166.37</strain>
    </source>
</reference>
<dbReference type="AlphaFoldDB" id="A0A5C3M0W8"/>
<organism evidence="5 6">
    <name type="scientific">Crucibulum laeve</name>
    <dbReference type="NCBI Taxonomy" id="68775"/>
    <lineage>
        <taxon>Eukaryota</taxon>
        <taxon>Fungi</taxon>
        <taxon>Dikarya</taxon>
        <taxon>Basidiomycota</taxon>
        <taxon>Agaricomycotina</taxon>
        <taxon>Agaricomycetes</taxon>
        <taxon>Agaricomycetidae</taxon>
        <taxon>Agaricales</taxon>
        <taxon>Agaricineae</taxon>
        <taxon>Nidulariaceae</taxon>
        <taxon>Crucibulum</taxon>
    </lineage>
</organism>
<dbReference type="PANTHER" id="PTHR44196:SF1">
    <property type="entry name" value="DEHYDROGENASE_REDUCTASE SDR FAMILY MEMBER 7B"/>
    <property type="match status" value="1"/>
</dbReference>
<dbReference type="Gene3D" id="3.40.50.720">
    <property type="entry name" value="NAD(P)-binding Rossmann-like Domain"/>
    <property type="match status" value="1"/>
</dbReference>
<dbReference type="EMBL" id="ML213602">
    <property type="protein sequence ID" value="TFK38792.1"/>
    <property type="molecule type" value="Genomic_DNA"/>
</dbReference>
<dbReference type="InterPro" id="IPR020904">
    <property type="entry name" value="Sc_DH/Rdtase_CS"/>
</dbReference>
<dbReference type="GO" id="GO:0016020">
    <property type="term" value="C:membrane"/>
    <property type="evidence" value="ECO:0007669"/>
    <property type="project" value="TreeGrafter"/>
</dbReference>
<evidence type="ECO:0000313" key="6">
    <source>
        <dbReference type="Proteomes" id="UP000308652"/>
    </source>
</evidence>
<dbReference type="Proteomes" id="UP000308652">
    <property type="component" value="Unassembled WGS sequence"/>
</dbReference>
<evidence type="ECO:0000256" key="1">
    <source>
        <dbReference type="ARBA" id="ARBA00006484"/>
    </source>
</evidence>
<dbReference type="Pfam" id="PF00106">
    <property type="entry name" value="adh_short"/>
    <property type="match status" value="1"/>
</dbReference>
<dbReference type="SUPFAM" id="SSF51735">
    <property type="entry name" value="NAD(P)-binding Rossmann-fold domains"/>
    <property type="match status" value="1"/>
</dbReference>
<dbReference type="GO" id="GO:0016491">
    <property type="term" value="F:oxidoreductase activity"/>
    <property type="evidence" value="ECO:0007669"/>
    <property type="project" value="UniProtKB-KW"/>
</dbReference>
<dbReference type="STRING" id="68775.A0A5C3M0W8"/>
<keyword evidence="2" id="KW-0521">NADP</keyword>
<accession>A0A5C3M0W8</accession>
<keyword evidence="6" id="KW-1185">Reference proteome</keyword>
<dbReference type="InterPro" id="IPR002347">
    <property type="entry name" value="SDR_fam"/>
</dbReference>
<dbReference type="PANTHER" id="PTHR44196">
    <property type="entry name" value="DEHYDROGENASE/REDUCTASE SDR FAMILY MEMBER 7B"/>
    <property type="match status" value="1"/>
</dbReference>
<dbReference type="InterPro" id="IPR036291">
    <property type="entry name" value="NAD(P)-bd_dom_sf"/>
</dbReference>
<sequence length="323" mass="35447">MFSIPASWRTPALLILLPFFFTARRLLRTPLRTAKLAPIAERVLIIGASSGIGQSIAHIYAKRGARVCVVGRREKNIEEVATECRLRVLGGDDKRILGVAADFADVDDMIRVRTLLETEWNGLDTLIIVAGVSALQPLMAVAGVEAHGTSFTPREADRDGLQRAVDVSAAAVRGNYTGPLVAAIAFIPLLQRTSPSPSVLLLNSLASVIPAPTRSIYASTKSASLLLFQALSIEHPSIAFSHILPATVEGDFRASAVDGGPVREKDPNKSGLKREYVADRCVLAVDRREKTVFMPWAMRPAHFLYWIWPSYVERMAREKYNFN</sequence>
<protein>
    <submittedName>
        <fullName evidence="5">NAD(P)-binding protein</fullName>
    </submittedName>
</protein>
<keyword evidence="3" id="KW-0560">Oxidoreductase</keyword>
<comment type="function">
    <text evidence="4">Putative oxidoreductase.</text>
</comment>
<evidence type="ECO:0000256" key="4">
    <source>
        <dbReference type="ARBA" id="ARBA00037096"/>
    </source>
</evidence>
<evidence type="ECO:0000256" key="3">
    <source>
        <dbReference type="ARBA" id="ARBA00023002"/>
    </source>
</evidence>
<dbReference type="PROSITE" id="PS00061">
    <property type="entry name" value="ADH_SHORT"/>
    <property type="match status" value="1"/>
</dbReference>
<comment type="similarity">
    <text evidence="1">Belongs to the short-chain dehydrogenases/reductases (SDR) family.</text>
</comment>
<gene>
    <name evidence="5" type="ORF">BDQ12DRAFT_101551</name>
</gene>
<evidence type="ECO:0000313" key="5">
    <source>
        <dbReference type="EMBL" id="TFK38792.1"/>
    </source>
</evidence>
<dbReference type="OrthoDB" id="37659at2759"/>
<dbReference type="PRINTS" id="PR00081">
    <property type="entry name" value="GDHRDH"/>
</dbReference>